<reference evidence="1" key="2">
    <citation type="submission" date="2022-06" db="UniProtKB">
        <authorList>
            <consortium name="EnsemblMetazoa"/>
        </authorList>
    </citation>
    <scope>IDENTIFICATION</scope>
    <source>
        <strain evidence="1">PS312</strain>
    </source>
</reference>
<protein>
    <submittedName>
        <fullName evidence="1">Uncharacterized protein</fullName>
    </submittedName>
</protein>
<keyword evidence="2" id="KW-1185">Reference proteome</keyword>
<evidence type="ECO:0000313" key="1">
    <source>
        <dbReference type="EnsemblMetazoa" id="PPA39219.1"/>
    </source>
</evidence>
<sequence length="153" mass="17272">SSSHSFSSLFSVLLGLQFLPMALPQRLIFFARPAVAVLENGGIQCVYQPAMGIDWHVGLAKVTRDDGTEKLRVTVRGTNSNKNSTATTWRASIQSMVSIYDRWNEPTREKSLSDAHGRLNIFIRLAVFECSFKTVITRDRKYMSDDRQTIISK</sequence>
<dbReference type="AlphaFoldDB" id="A0A2A6CG85"/>
<proteinExistence type="predicted"/>
<organism evidence="1 2">
    <name type="scientific">Pristionchus pacificus</name>
    <name type="common">Parasitic nematode worm</name>
    <dbReference type="NCBI Taxonomy" id="54126"/>
    <lineage>
        <taxon>Eukaryota</taxon>
        <taxon>Metazoa</taxon>
        <taxon>Ecdysozoa</taxon>
        <taxon>Nematoda</taxon>
        <taxon>Chromadorea</taxon>
        <taxon>Rhabditida</taxon>
        <taxon>Rhabditina</taxon>
        <taxon>Diplogasteromorpha</taxon>
        <taxon>Diplogasteroidea</taxon>
        <taxon>Neodiplogasteridae</taxon>
        <taxon>Pristionchus</taxon>
    </lineage>
</organism>
<reference evidence="2" key="1">
    <citation type="journal article" date="2008" name="Nat. Genet.">
        <title>The Pristionchus pacificus genome provides a unique perspective on nematode lifestyle and parasitism.</title>
        <authorList>
            <person name="Dieterich C."/>
            <person name="Clifton S.W."/>
            <person name="Schuster L.N."/>
            <person name="Chinwalla A."/>
            <person name="Delehaunty K."/>
            <person name="Dinkelacker I."/>
            <person name="Fulton L."/>
            <person name="Fulton R."/>
            <person name="Godfrey J."/>
            <person name="Minx P."/>
            <person name="Mitreva M."/>
            <person name="Roeseler W."/>
            <person name="Tian H."/>
            <person name="Witte H."/>
            <person name="Yang S.P."/>
            <person name="Wilson R.K."/>
            <person name="Sommer R.J."/>
        </authorList>
    </citation>
    <scope>NUCLEOTIDE SEQUENCE [LARGE SCALE GENOMIC DNA]</scope>
    <source>
        <strain evidence="2">PS312</strain>
    </source>
</reference>
<dbReference type="EnsemblMetazoa" id="PPA39219.1">
    <property type="protein sequence ID" value="PPA39219.1"/>
    <property type="gene ID" value="WBGene00277588"/>
</dbReference>
<dbReference type="Proteomes" id="UP000005239">
    <property type="component" value="Unassembled WGS sequence"/>
</dbReference>
<accession>A0A2A6CG85</accession>
<accession>A0A8R1YV58</accession>
<gene>
    <name evidence="1" type="primary">WBGene00277588</name>
</gene>
<evidence type="ECO:0000313" key="2">
    <source>
        <dbReference type="Proteomes" id="UP000005239"/>
    </source>
</evidence>
<name>A0A2A6CG85_PRIPA</name>